<proteinExistence type="predicted"/>
<dbReference type="InterPro" id="IPR000160">
    <property type="entry name" value="GGDEF_dom"/>
</dbReference>
<evidence type="ECO:0000313" key="3">
    <source>
        <dbReference type="EMBL" id="SEJ59733.1"/>
    </source>
</evidence>
<evidence type="ECO:0000259" key="2">
    <source>
        <dbReference type="PROSITE" id="PS50887"/>
    </source>
</evidence>
<protein>
    <submittedName>
        <fullName evidence="3">Diguanylate cyclase (GGDEF) domain-containing protein</fullName>
    </submittedName>
</protein>
<organism evidence="3 4">
    <name type="scientific">Deinococcus reticulitermitis</name>
    <dbReference type="NCBI Taxonomy" id="856736"/>
    <lineage>
        <taxon>Bacteria</taxon>
        <taxon>Thermotogati</taxon>
        <taxon>Deinococcota</taxon>
        <taxon>Deinococci</taxon>
        <taxon>Deinococcales</taxon>
        <taxon>Deinococcaceae</taxon>
        <taxon>Deinococcus</taxon>
    </lineage>
</organism>
<evidence type="ECO:0000313" key="4">
    <source>
        <dbReference type="Proteomes" id="UP000199223"/>
    </source>
</evidence>
<dbReference type="PANTHER" id="PTHR46663">
    <property type="entry name" value="DIGUANYLATE CYCLASE DGCT-RELATED"/>
    <property type="match status" value="1"/>
</dbReference>
<dbReference type="CDD" id="cd01949">
    <property type="entry name" value="GGDEF"/>
    <property type="match status" value="1"/>
</dbReference>
<dbReference type="InterPro" id="IPR029787">
    <property type="entry name" value="Nucleotide_cyclase"/>
</dbReference>
<dbReference type="EMBL" id="FNZA01000011">
    <property type="protein sequence ID" value="SEJ59733.1"/>
    <property type="molecule type" value="Genomic_DNA"/>
</dbReference>
<keyword evidence="4" id="KW-1185">Reference proteome</keyword>
<dbReference type="Proteomes" id="UP000199223">
    <property type="component" value="Unassembled WGS sequence"/>
</dbReference>
<name>A0A1H7A243_9DEIO</name>
<evidence type="ECO:0000256" key="1">
    <source>
        <dbReference type="SAM" id="Coils"/>
    </source>
</evidence>
<accession>A0A1H7A243</accession>
<dbReference type="Pfam" id="PF00990">
    <property type="entry name" value="GGDEF"/>
    <property type="match status" value="1"/>
</dbReference>
<reference evidence="4" key="1">
    <citation type="submission" date="2016-10" db="EMBL/GenBank/DDBJ databases">
        <authorList>
            <person name="Varghese N."/>
            <person name="Submissions S."/>
        </authorList>
    </citation>
    <scope>NUCLEOTIDE SEQUENCE [LARGE SCALE GENOMIC DNA]</scope>
    <source>
        <strain evidence="4">CGMCC 1.10218</strain>
    </source>
</reference>
<dbReference type="SUPFAM" id="SSF48452">
    <property type="entry name" value="TPR-like"/>
    <property type="match status" value="1"/>
</dbReference>
<dbReference type="SMART" id="SM00267">
    <property type="entry name" value="GGDEF"/>
    <property type="match status" value="1"/>
</dbReference>
<dbReference type="STRING" id="856736.SAMN04488058_11196"/>
<dbReference type="OrthoDB" id="55051at2"/>
<dbReference type="Gene3D" id="3.30.70.270">
    <property type="match status" value="1"/>
</dbReference>
<dbReference type="InterPro" id="IPR011990">
    <property type="entry name" value="TPR-like_helical_dom_sf"/>
</dbReference>
<dbReference type="PROSITE" id="PS50887">
    <property type="entry name" value="GGDEF"/>
    <property type="match status" value="1"/>
</dbReference>
<dbReference type="PANTHER" id="PTHR46663:SF2">
    <property type="entry name" value="GGDEF DOMAIN-CONTAINING PROTEIN"/>
    <property type="match status" value="1"/>
</dbReference>
<dbReference type="Pfam" id="PF13424">
    <property type="entry name" value="TPR_12"/>
    <property type="match status" value="1"/>
</dbReference>
<dbReference type="RefSeq" id="WP_092264893.1">
    <property type="nucleotide sequence ID" value="NZ_FNZA01000011.1"/>
</dbReference>
<dbReference type="Gene3D" id="1.25.40.10">
    <property type="entry name" value="Tetratricopeptide repeat domain"/>
    <property type="match status" value="1"/>
</dbReference>
<dbReference type="NCBIfam" id="TIGR00254">
    <property type="entry name" value="GGDEF"/>
    <property type="match status" value="1"/>
</dbReference>
<sequence length="544" mass="59202">MSPDPALFSPPPTELRRTSLEQRLQALEPDLVGDPVGAVDTARALEEEARDLGALELLGAAQCLRAGALFYQTRYAEAREVYAQVLQLGQPGDPLHCASARARALGGLAGIYAALGENTESLTHYAESASLAQRCGDMGGWRRAMTNLGLMHLRFRDHSEALRIFEELAPVTRAAGAAAHASNVQAHLVMIYSDLGHHEHATHLAAAYLAEPEFRPFTLHLLSVQLFLARSRFALGDVGPARDLLGEVRARSDEGARRGQPAHELRLRLRQTEGEFAWQGGDLAGAERALTEALAQAQAHRLEAEESELHAQLAGVLEARGDLRAANRHLRRQVDLERDLHRTSTEHRVRLSQMQAQLSALEREMAHARYQADHDALTGLLGRAAFQREGERRLRAYPGEHGALLFLDLDGFKALNDRDGHAAGDHLLEQLAGRLRAQLGPEDLVARLAGDEFTVLLTPLPSPSDALAAAHRLRLTIREPFDLAALAARPALVTSSIGVVWARNGTLTVPQLLRQADRAMYGAKTRGKDTAVLHVAQASGEAPS</sequence>
<feature type="domain" description="GGDEF" evidence="2">
    <location>
        <begin position="400"/>
        <end position="536"/>
    </location>
</feature>
<dbReference type="SUPFAM" id="SSF55073">
    <property type="entry name" value="Nucleotide cyclase"/>
    <property type="match status" value="1"/>
</dbReference>
<keyword evidence="1" id="KW-0175">Coiled coil</keyword>
<dbReference type="AlphaFoldDB" id="A0A1H7A243"/>
<feature type="coiled-coil region" evidence="1">
    <location>
        <begin position="344"/>
        <end position="371"/>
    </location>
</feature>
<gene>
    <name evidence="3" type="ORF">SAMN04488058_11196</name>
</gene>
<dbReference type="InterPro" id="IPR043128">
    <property type="entry name" value="Rev_trsase/Diguanyl_cyclase"/>
</dbReference>
<dbReference type="InterPro" id="IPR052163">
    <property type="entry name" value="DGC-Regulatory_Protein"/>
</dbReference>